<dbReference type="PROSITE" id="PS50902">
    <property type="entry name" value="FLAVODOXIN_LIKE"/>
    <property type="match status" value="1"/>
</dbReference>
<organism evidence="2 3">
    <name type="scientific">Amycolatopsis acididurans</name>
    <dbReference type="NCBI Taxonomy" id="2724524"/>
    <lineage>
        <taxon>Bacteria</taxon>
        <taxon>Bacillati</taxon>
        <taxon>Actinomycetota</taxon>
        <taxon>Actinomycetes</taxon>
        <taxon>Pseudonocardiales</taxon>
        <taxon>Pseudonocardiaceae</taxon>
        <taxon>Amycolatopsis</taxon>
    </lineage>
</organism>
<dbReference type="PANTHER" id="PTHR38030:SF2">
    <property type="entry name" value="PROTOPORPHYRINOGEN IX DEHYDROGENASE [QUINONE]"/>
    <property type="match status" value="1"/>
</dbReference>
<feature type="domain" description="Flavodoxin-like" evidence="1">
    <location>
        <begin position="3"/>
        <end position="153"/>
    </location>
</feature>
<keyword evidence="3" id="KW-1185">Reference proteome</keyword>
<dbReference type="EMBL" id="JAAXLS010000051">
    <property type="protein sequence ID" value="NKQ58242.1"/>
    <property type="molecule type" value="Genomic_DNA"/>
</dbReference>
<dbReference type="Gene3D" id="3.40.50.360">
    <property type="match status" value="1"/>
</dbReference>
<dbReference type="Proteomes" id="UP000715441">
    <property type="component" value="Unassembled WGS sequence"/>
</dbReference>
<gene>
    <name evidence="2" type="ORF">HFP15_35860</name>
</gene>
<sequence>MNVLVVFASKHGSTQQVANAIATALRRDDVTVQLRPAAHAREPLRDWDLIILGGALYSGRWHRDAHRFLRRHRRELENVPVAVFGMGPRTDDEDAWRRSRAQLDRALAKRAWLSQVAVTVFGGVDPPRRARGDRVRRDLRDWDVIERWAASVLSTVARR</sequence>
<dbReference type="InterPro" id="IPR001226">
    <property type="entry name" value="Flavodoxin_CS"/>
</dbReference>
<protein>
    <recommendedName>
        <fullName evidence="1">Flavodoxin-like domain-containing protein</fullName>
    </recommendedName>
</protein>
<dbReference type="SUPFAM" id="SSF52218">
    <property type="entry name" value="Flavoproteins"/>
    <property type="match status" value="1"/>
</dbReference>
<evidence type="ECO:0000259" key="1">
    <source>
        <dbReference type="PROSITE" id="PS50902"/>
    </source>
</evidence>
<accession>A0ABX1JEL8</accession>
<dbReference type="PROSITE" id="PS00201">
    <property type="entry name" value="FLAVODOXIN"/>
    <property type="match status" value="1"/>
</dbReference>
<dbReference type="InterPro" id="IPR052200">
    <property type="entry name" value="Protoporphyrinogen_IX_DH"/>
</dbReference>
<name>A0ABX1JEL8_9PSEU</name>
<dbReference type="InterPro" id="IPR008254">
    <property type="entry name" value="Flavodoxin/NO_synth"/>
</dbReference>
<reference evidence="2 3" key="1">
    <citation type="submission" date="2020-04" db="EMBL/GenBank/DDBJ databases">
        <title>Novel species.</title>
        <authorList>
            <person name="Teo W.F.A."/>
            <person name="Lipun K."/>
            <person name="Srisuk N."/>
            <person name="Duangmal K."/>
        </authorList>
    </citation>
    <scope>NUCLEOTIDE SEQUENCE [LARGE SCALE GENOMIC DNA]</scope>
    <source>
        <strain evidence="2 3">K13G38</strain>
    </source>
</reference>
<dbReference type="PANTHER" id="PTHR38030">
    <property type="entry name" value="PROTOPORPHYRINOGEN IX DEHYDROGENASE [MENAQUINONE]"/>
    <property type="match status" value="1"/>
</dbReference>
<evidence type="ECO:0000313" key="2">
    <source>
        <dbReference type="EMBL" id="NKQ58242.1"/>
    </source>
</evidence>
<comment type="caution">
    <text evidence="2">The sequence shown here is derived from an EMBL/GenBank/DDBJ whole genome shotgun (WGS) entry which is preliminary data.</text>
</comment>
<evidence type="ECO:0000313" key="3">
    <source>
        <dbReference type="Proteomes" id="UP000715441"/>
    </source>
</evidence>
<dbReference type="InterPro" id="IPR026816">
    <property type="entry name" value="Flavodoxin_dom"/>
</dbReference>
<dbReference type="InterPro" id="IPR029039">
    <property type="entry name" value="Flavoprotein-like_sf"/>
</dbReference>
<dbReference type="RefSeq" id="WP_168521880.1">
    <property type="nucleotide sequence ID" value="NZ_JAAXLS010000051.1"/>
</dbReference>
<dbReference type="Pfam" id="PF12724">
    <property type="entry name" value="Flavodoxin_5"/>
    <property type="match status" value="1"/>
</dbReference>
<proteinExistence type="predicted"/>